<organism evidence="2 3">
    <name type="scientific">Aliikangiella maris</name>
    <dbReference type="NCBI Taxonomy" id="3162458"/>
    <lineage>
        <taxon>Bacteria</taxon>
        <taxon>Pseudomonadati</taxon>
        <taxon>Pseudomonadota</taxon>
        <taxon>Gammaproteobacteria</taxon>
        <taxon>Oceanospirillales</taxon>
        <taxon>Pleioneaceae</taxon>
        <taxon>Aliikangiella</taxon>
    </lineage>
</organism>
<feature type="domain" description="BioF2-like acetyltransferase" evidence="1">
    <location>
        <begin position="174"/>
        <end position="316"/>
    </location>
</feature>
<dbReference type="Proteomes" id="UP001548189">
    <property type="component" value="Unassembled WGS sequence"/>
</dbReference>
<evidence type="ECO:0000259" key="1">
    <source>
        <dbReference type="Pfam" id="PF13480"/>
    </source>
</evidence>
<dbReference type="Gene3D" id="3.40.630.30">
    <property type="match status" value="1"/>
</dbReference>
<keyword evidence="2" id="KW-0808">Transferase</keyword>
<accession>A0ABV2BXV5</accession>
<evidence type="ECO:0000313" key="3">
    <source>
        <dbReference type="Proteomes" id="UP001548189"/>
    </source>
</evidence>
<dbReference type="RefSeq" id="WP_353897333.1">
    <property type="nucleotide sequence ID" value="NZ_JBEVCJ010000026.1"/>
</dbReference>
<proteinExistence type="predicted"/>
<dbReference type="SUPFAM" id="SSF55729">
    <property type="entry name" value="Acyl-CoA N-acyltransferases (Nat)"/>
    <property type="match status" value="1"/>
</dbReference>
<dbReference type="GO" id="GO:0016746">
    <property type="term" value="F:acyltransferase activity"/>
    <property type="evidence" value="ECO:0007669"/>
    <property type="project" value="UniProtKB-KW"/>
</dbReference>
<gene>
    <name evidence="2" type="ORF">ABVT43_16530</name>
</gene>
<dbReference type="InterPro" id="IPR038740">
    <property type="entry name" value="BioF2-like_GNAT_dom"/>
</dbReference>
<dbReference type="Pfam" id="PF13480">
    <property type="entry name" value="Acetyltransf_6"/>
    <property type="match status" value="1"/>
</dbReference>
<comment type="caution">
    <text evidence="2">The sequence shown here is derived from an EMBL/GenBank/DDBJ whole genome shotgun (WGS) entry which is preliminary data.</text>
</comment>
<dbReference type="EMBL" id="JBEVCJ010000026">
    <property type="protein sequence ID" value="MET1256750.1"/>
    <property type="molecule type" value="Genomic_DNA"/>
</dbReference>
<sequence>MDYSKSLQLKIITDRKKFAEVKAFWLNFKQETQIKFYNDFYFYRAYFKHLKHPDITPFLVLIYEGENLIGILPWEKRSVGLGVYQIGTLSHPHVDLNDALFVDNKSTLILQAITMLKSQTPAICLFSLPKLRQDSSLSQLLINQNAIDTFHWQTSESKFIEFQQTPLIEILPKRHLKNVNRLIRKAENIGDVKYSFIKGEDITPEQIKEFLDLEASGWKGKQGSCSAISLNKDLIGFYHSLFNNSKKNIQLNCYHLDGQLLAAHFCFINGGTISLAKVCYRQEFSNLSPGHVLIYKAMENAQLEGKVTKISFVTGPGWLAPWKPSTKVVETYTFALNPMSKLYFNGAKFFRSAINWYHKIKSPTTPAAPH</sequence>
<evidence type="ECO:0000313" key="2">
    <source>
        <dbReference type="EMBL" id="MET1256750.1"/>
    </source>
</evidence>
<reference evidence="2 3" key="1">
    <citation type="submission" date="2024-06" db="EMBL/GenBank/DDBJ databases">
        <authorList>
            <person name="Li F."/>
        </authorList>
    </citation>
    <scope>NUCLEOTIDE SEQUENCE [LARGE SCALE GENOMIC DNA]</scope>
    <source>
        <strain evidence="2 3">GXAS 311</strain>
    </source>
</reference>
<keyword evidence="2" id="KW-0012">Acyltransferase</keyword>
<dbReference type="InterPro" id="IPR016181">
    <property type="entry name" value="Acyl_CoA_acyltransferase"/>
</dbReference>
<name>A0ABV2BXV5_9GAMM</name>
<dbReference type="EC" id="2.3.1.-" evidence="2"/>
<protein>
    <submittedName>
        <fullName evidence="2">GNAT family N-acetyltransferase</fullName>
        <ecNumber evidence="2">2.3.1.-</ecNumber>
    </submittedName>
</protein>
<keyword evidence="3" id="KW-1185">Reference proteome</keyword>